<keyword evidence="5" id="KW-1185">Reference proteome</keyword>
<evidence type="ECO:0000313" key="3">
    <source>
        <dbReference type="EMBL" id="MEC0487679.1"/>
    </source>
</evidence>
<dbReference type="Proteomes" id="UP000036168">
    <property type="component" value="Unassembled WGS sequence"/>
</dbReference>
<name>A0A0T6BNP7_9BACI</name>
<accession>A0A0T6BNP7</accession>
<evidence type="ECO:0000313" key="5">
    <source>
        <dbReference type="Proteomes" id="UP001341297"/>
    </source>
</evidence>
<proteinExistence type="predicted"/>
<dbReference type="EMBL" id="JARRTL010000034">
    <property type="protein sequence ID" value="MEC0487679.1"/>
    <property type="molecule type" value="Genomic_DNA"/>
</dbReference>
<evidence type="ECO:0000313" key="2">
    <source>
        <dbReference type="EMBL" id="KRT93148.1"/>
    </source>
</evidence>
<reference evidence="3 5" key="3">
    <citation type="submission" date="2023-03" db="EMBL/GenBank/DDBJ databases">
        <title>Agriculturally important microbes genome sequencing.</title>
        <authorList>
            <person name="Dunlap C."/>
        </authorList>
    </citation>
    <scope>NUCLEOTIDE SEQUENCE [LARGE SCALE GENOMIC DNA]</scope>
    <source>
        <strain evidence="3 5">CBP-3203</strain>
    </source>
</reference>
<reference evidence="2 4" key="1">
    <citation type="journal article" date="2015" name="Int. J. Syst. Evol. Microbiol.">
        <title>Bacillus glycinifermentans sp. nov., isolated from fermented soybean paste.</title>
        <authorList>
            <person name="Kim S.J."/>
            <person name="Dunlap C.A."/>
            <person name="Kwon S.W."/>
            <person name="Rooney A.P."/>
        </authorList>
    </citation>
    <scope>NUCLEOTIDE SEQUENCE [LARGE SCALE GENOMIC DNA]</scope>
    <source>
        <strain evidence="2 4">GO-13</strain>
    </source>
</reference>
<organism evidence="2 4">
    <name type="scientific">Bacillus glycinifermentans</name>
    <dbReference type="NCBI Taxonomy" id="1664069"/>
    <lineage>
        <taxon>Bacteria</taxon>
        <taxon>Bacillati</taxon>
        <taxon>Bacillota</taxon>
        <taxon>Bacilli</taxon>
        <taxon>Bacillales</taxon>
        <taxon>Bacillaceae</taxon>
        <taxon>Bacillus</taxon>
    </lineage>
</organism>
<dbReference type="Proteomes" id="UP001341297">
    <property type="component" value="Unassembled WGS sequence"/>
</dbReference>
<protein>
    <submittedName>
        <fullName evidence="2">Uncharacterized protein</fullName>
    </submittedName>
</protein>
<feature type="region of interest" description="Disordered" evidence="1">
    <location>
        <begin position="1"/>
        <end position="26"/>
    </location>
</feature>
<reference evidence="2" key="2">
    <citation type="submission" date="2015-10" db="EMBL/GenBank/DDBJ databases">
        <authorList>
            <person name="Gilbert D.G."/>
        </authorList>
    </citation>
    <scope>NUCLEOTIDE SEQUENCE</scope>
    <source>
        <strain evidence="2">GO-13</strain>
    </source>
</reference>
<dbReference type="EMBL" id="LECW02000022">
    <property type="protein sequence ID" value="KRT93148.1"/>
    <property type="molecule type" value="Genomic_DNA"/>
</dbReference>
<evidence type="ECO:0000313" key="4">
    <source>
        <dbReference type="Proteomes" id="UP000036168"/>
    </source>
</evidence>
<feature type="region of interest" description="Disordered" evidence="1">
    <location>
        <begin position="39"/>
        <end position="58"/>
    </location>
</feature>
<dbReference type="AlphaFoldDB" id="A0A0T6BNP7"/>
<dbReference type="OrthoDB" id="1911879at2"/>
<evidence type="ECO:0000256" key="1">
    <source>
        <dbReference type="SAM" id="MobiDB-lite"/>
    </source>
</evidence>
<gene>
    <name evidence="2" type="ORF">AB447_219550</name>
    <name evidence="3" type="ORF">P8828_23310</name>
</gene>
<feature type="compositionally biased region" description="Basic residues" evidence="1">
    <location>
        <begin position="1"/>
        <end position="21"/>
    </location>
</feature>
<dbReference type="STRING" id="1664069.BGLY_1141"/>
<comment type="caution">
    <text evidence="2">The sequence shown here is derived from an EMBL/GenBank/DDBJ whole genome shotgun (WGS) entry which is preliminary data.</text>
</comment>
<dbReference type="RefSeq" id="WP_057957612.1">
    <property type="nucleotide sequence ID" value="NZ_CP023481.1"/>
</dbReference>
<sequence>MPKKSQSGRRKKRQADHNRKKQYIDGILNTFNKGTKLKENKAHDLASPDYRGSTKMTPTGHMAFPVWLKKDGAVI</sequence>